<evidence type="ECO:0000256" key="4">
    <source>
        <dbReference type="ARBA" id="ARBA00025764"/>
    </source>
</evidence>
<dbReference type="Gene3D" id="3.30.428.10">
    <property type="entry name" value="HIT-like"/>
    <property type="match status" value="1"/>
</dbReference>
<organism evidence="5 6">
    <name type="scientific">Bagarius yarrelli</name>
    <name type="common">Goonch</name>
    <name type="synonym">Bagrus yarrelli</name>
    <dbReference type="NCBI Taxonomy" id="175774"/>
    <lineage>
        <taxon>Eukaryota</taxon>
        <taxon>Metazoa</taxon>
        <taxon>Chordata</taxon>
        <taxon>Craniata</taxon>
        <taxon>Vertebrata</taxon>
        <taxon>Euteleostomi</taxon>
        <taxon>Actinopterygii</taxon>
        <taxon>Neopterygii</taxon>
        <taxon>Teleostei</taxon>
        <taxon>Ostariophysi</taxon>
        <taxon>Siluriformes</taxon>
        <taxon>Sisoridae</taxon>
        <taxon>Sisorinae</taxon>
        <taxon>Bagarius</taxon>
    </lineage>
</organism>
<evidence type="ECO:0000313" key="6">
    <source>
        <dbReference type="Proteomes" id="UP000319801"/>
    </source>
</evidence>
<dbReference type="PANTHER" id="PTHR12486:SF5">
    <property type="entry name" value="ADENOSINE 5'-MONOPHOSPHORAMIDASE HINT3"/>
    <property type="match status" value="1"/>
</dbReference>
<comment type="caution">
    <text evidence="5">The sequence shown here is derived from an EMBL/GenBank/DDBJ whole genome shotgun (WGS) entry which is preliminary data.</text>
</comment>
<name>A0A556V079_BAGYA</name>
<dbReference type="AlphaFoldDB" id="A0A556V079"/>
<dbReference type="InterPro" id="IPR036265">
    <property type="entry name" value="HIT-like_sf"/>
</dbReference>
<dbReference type="Pfam" id="PF11969">
    <property type="entry name" value="DcpS_C"/>
    <property type="match status" value="1"/>
</dbReference>
<evidence type="ECO:0000256" key="1">
    <source>
        <dbReference type="ARBA" id="ARBA00022741"/>
    </source>
</evidence>
<gene>
    <name evidence="5" type="ORF">Baya_11271</name>
</gene>
<keyword evidence="2" id="KW-0378">Hydrolase</keyword>
<proteinExistence type="inferred from homology"/>
<accession>A0A556V079</accession>
<protein>
    <submittedName>
        <fullName evidence="5">Histidine triad nucleotide-binding protein 3</fullName>
    </submittedName>
</protein>
<comment type="catalytic activity">
    <reaction evidence="3">
        <text>adenosine 5'-phosphoramidate + H2O = NH4(+) + AMP</text>
        <dbReference type="Rhea" id="RHEA:67916"/>
        <dbReference type="ChEBI" id="CHEBI:15377"/>
        <dbReference type="ChEBI" id="CHEBI:28938"/>
        <dbReference type="ChEBI" id="CHEBI:57890"/>
        <dbReference type="ChEBI" id="CHEBI:456215"/>
    </reaction>
</comment>
<keyword evidence="1" id="KW-0547">Nucleotide-binding</keyword>
<reference evidence="5 6" key="1">
    <citation type="journal article" date="2019" name="Genome Biol. Evol.">
        <title>Whole-Genome Sequencing of the Giant Devil Catfish, Bagarius yarrelli.</title>
        <authorList>
            <person name="Jiang W."/>
            <person name="Lv Y."/>
            <person name="Cheng L."/>
            <person name="Yang K."/>
            <person name="Chao B."/>
            <person name="Wang X."/>
            <person name="Li Y."/>
            <person name="Pan X."/>
            <person name="You X."/>
            <person name="Zhang Y."/>
            <person name="Yang J."/>
            <person name="Li J."/>
            <person name="Zhang X."/>
            <person name="Liu S."/>
            <person name="Sun C."/>
            <person name="Yang J."/>
            <person name="Shi Q."/>
        </authorList>
    </citation>
    <scope>NUCLEOTIDE SEQUENCE [LARGE SCALE GENOMIC DNA]</scope>
    <source>
        <strain evidence="5">JWS20170419001</strain>
        <tissue evidence="5">Muscle</tissue>
    </source>
</reference>
<evidence type="ECO:0000313" key="5">
    <source>
        <dbReference type="EMBL" id="TSQ69482.1"/>
    </source>
</evidence>
<keyword evidence="6" id="KW-1185">Reference proteome</keyword>
<dbReference type="EMBL" id="VCAZ01000087">
    <property type="protein sequence ID" value="TSQ69482.1"/>
    <property type="molecule type" value="Genomic_DNA"/>
</dbReference>
<evidence type="ECO:0000256" key="2">
    <source>
        <dbReference type="ARBA" id="ARBA00022801"/>
    </source>
</evidence>
<dbReference type="GO" id="GO:0016787">
    <property type="term" value="F:hydrolase activity"/>
    <property type="evidence" value="ECO:0007669"/>
    <property type="project" value="UniProtKB-KW"/>
</dbReference>
<sequence>MGSASGPPAVLMSVTVWELHSQCASHTLLLLFLREIGQDEGRTELQGTKVEKLIETGKAILQKNDVTDLNDVRYFGYRFYPRVLNPNKICAVLKRAFFEYADDVYFRFGFHWPPFHSVEHLHLHVLAPASQIGFFSRFIYRLDSYWFITVRILNRSLKAC</sequence>
<dbReference type="GO" id="GO:0000166">
    <property type="term" value="F:nucleotide binding"/>
    <property type="evidence" value="ECO:0007669"/>
    <property type="project" value="UniProtKB-KW"/>
</dbReference>
<dbReference type="OrthoDB" id="1915375at2759"/>
<dbReference type="Proteomes" id="UP000319801">
    <property type="component" value="Unassembled WGS sequence"/>
</dbReference>
<dbReference type="SUPFAM" id="SSF54197">
    <property type="entry name" value="HIT-like"/>
    <property type="match status" value="1"/>
</dbReference>
<dbReference type="PANTHER" id="PTHR12486">
    <property type="entry name" value="APRATAXIN-RELATED"/>
    <property type="match status" value="1"/>
</dbReference>
<evidence type="ECO:0000256" key="3">
    <source>
        <dbReference type="ARBA" id="ARBA00024472"/>
    </source>
</evidence>
<comment type="similarity">
    <text evidence="4">Belongs to the HINT family.</text>
</comment>